<dbReference type="PANTHER" id="PTHR32060">
    <property type="entry name" value="TAIL-SPECIFIC PROTEASE"/>
    <property type="match status" value="1"/>
</dbReference>
<protein>
    <submittedName>
        <fullName evidence="3">Carboxyl-terminal processing protease</fullName>
        <ecNumber evidence="3">3.4.21.102</ecNumber>
    </submittedName>
</protein>
<comment type="caution">
    <text evidence="3">The sequence shown here is derived from an EMBL/GenBank/DDBJ whole genome shotgun (WGS) entry which is preliminary data.</text>
</comment>
<keyword evidence="4" id="KW-1185">Reference proteome</keyword>
<dbReference type="PROSITE" id="PS50106">
    <property type="entry name" value="PDZ"/>
    <property type="match status" value="1"/>
</dbReference>
<dbReference type="GO" id="GO:0006508">
    <property type="term" value="P:proteolysis"/>
    <property type="evidence" value="ECO:0007669"/>
    <property type="project" value="UniProtKB-KW"/>
</dbReference>
<dbReference type="GO" id="GO:0030288">
    <property type="term" value="C:outer membrane-bounded periplasmic space"/>
    <property type="evidence" value="ECO:0007669"/>
    <property type="project" value="TreeGrafter"/>
</dbReference>
<sequence length="467" mass="48531">MSLRLFLTASALTASVLGCTGAGATAAVAEPCAPAPMGEAPPLKPTTAGTIEQAFACILTKFAGGPALNHQVLLSAAFAGFTQELQRRGKDQPDATMPALTGDRTRDLTAFSTVYQRITDKLPDDPELRQTVAEATMKAMVAVLHDNHAAWIREAPGPPPKKVEPGQIIEFGTGIAGYSPAEDDPAGRPPLFITMVRSGSPAARLGLRPGDVIRTVNGAPALVDGRLSRKTVEVLLGDPTSKAPVRLALHRPATNRDWKVTIKPATYPGSPLGFSQRLKGDIAYVKLAGFLPGGEKKVFADLAKMGKVHGLILDLRGNGGGFPGTANKLVSAFAHGKTIGHLCDVKGACEPKRTDDTVPLLNLPLVVLTDRGCASACDAFSAAVKDLGLGKLVGTRTAGIVSGPAGGFLLNDGSILELPTQYGLGPNKEIINTIGVAPDHFAPVTADDLSRGHDPGLTKAREIIGGI</sequence>
<dbReference type="InterPro" id="IPR036034">
    <property type="entry name" value="PDZ_sf"/>
</dbReference>
<evidence type="ECO:0000256" key="1">
    <source>
        <dbReference type="SAM" id="SignalP"/>
    </source>
</evidence>
<dbReference type="EMBL" id="JACHIN010000018">
    <property type="protein sequence ID" value="MBB5083587.1"/>
    <property type="molecule type" value="Genomic_DNA"/>
</dbReference>
<dbReference type="GO" id="GO:0004252">
    <property type="term" value="F:serine-type endopeptidase activity"/>
    <property type="evidence" value="ECO:0007669"/>
    <property type="project" value="UniProtKB-EC"/>
</dbReference>
<dbReference type="GO" id="GO:0007165">
    <property type="term" value="P:signal transduction"/>
    <property type="evidence" value="ECO:0007669"/>
    <property type="project" value="TreeGrafter"/>
</dbReference>
<dbReference type="PROSITE" id="PS51257">
    <property type="entry name" value="PROKAR_LIPOPROTEIN"/>
    <property type="match status" value="1"/>
</dbReference>
<gene>
    <name evidence="3" type="ORF">HNR40_009092</name>
</gene>
<dbReference type="Pfam" id="PF03572">
    <property type="entry name" value="Peptidase_S41"/>
    <property type="match status" value="1"/>
</dbReference>
<keyword evidence="3" id="KW-0378">Hydrolase</keyword>
<proteinExistence type="predicted"/>
<organism evidence="3 4">
    <name type="scientific">Nonomuraea endophytica</name>
    <dbReference type="NCBI Taxonomy" id="714136"/>
    <lineage>
        <taxon>Bacteria</taxon>
        <taxon>Bacillati</taxon>
        <taxon>Actinomycetota</taxon>
        <taxon>Actinomycetes</taxon>
        <taxon>Streptosporangiales</taxon>
        <taxon>Streptosporangiaceae</taxon>
        <taxon>Nonomuraea</taxon>
    </lineage>
</organism>
<dbReference type="InterPro" id="IPR029045">
    <property type="entry name" value="ClpP/crotonase-like_dom_sf"/>
</dbReference>
<feature type="signal peptide" evidence="1">
    <location>
        <begin position="1"/>
        <end position="29"/>
    </location>
</feature>
<reference evidence="3 4" key="1">
    <citation type="submission" date="2020-08" db="EMBL/GenBank/DDBJ databases">
        <title>Genomic Encyclopedia of Type Strains, Phase IV (KMG-IV): sequencing the most valuable type-strain genomes for metagenomic binning, comparative biology and taxonomic classification.</title>
        <authorList>
            <person name="Goeker M."/>
        </authorList>
    </citation>
    <scope>NUCLEOTIDE SEQUENCE [LARGE SCALE GENOMIC DNA]</scope>
    <source>
        <strain evidence="3 4">DSM 45385</strain>
    </source>
</reference>
<evidence type="ECO:0000313" key="3">
    <source>
        <dbReference type="EMBL" id="MBB5083587.1"/>
    </source>
</evidence>
<dbReference type="InterPro" id="IPR041489">
    <property type="entry name" value="PDZ_6"/>
</dbReference>
<feature type="domain" description="PDZ" evidence="2">
    <location>
        <begin position="162"/>
        <end position="235"/>
    </location>
</feature>
<evidence type="ECO:0000259" key="2">
    <source>
        <dbReference type="PROSITE" id="PS50106"/>
    </source>
</evidence>
<evidence type="ECO:0000313" key="4">
    <source>
        <dbReference type="Proteomes" id="UP000568380"/>
    </source>
</evidence>
<dbReference type="InterPro" id="IPR005151">
    <property type="entry name" value="Tail-specific_protease"/>
</dbReference>
<dbReference type="SMART" id="SM00228">
    <property type="entry name" value="PDZ"/>
    <property type="match status" value="1"/>
</dbReference>
<accession>A0A7W8ACD7</accession>
<dbReference type="Proteomes" id="UP000568380">
    <property type="component" value="Unassembled WGS sequence"/>
</dbReference>
<dbReference type="PANTHER" id="PTHR32060:SF30">
    <property type="entry name" value="CARBOXY-TERMINAL PROCESSING PROTEASE CTPA"/>
    <property type="match status" value="1"/>
</dbReference>
<dbReference type="RefSeq" id="WP_184972840.1">
    <property type="nucleotide sequence ID" value="NZ_JACHIN010000018.1"/>
</dbReference>
<dbReference type="Pfam" id="PF17820">
    <property type="entry name" value="PDZ_6"/>
    <property type="match status" value="1"/>
</dbReference>
<feature type="chain" id="PRO_5038831351" evidence="1">
    <location>
        <begin position="30"/>
        <end position="467"/>
    </location>
</feature>
<dbReference type="SUPFAM" id="SSF52096">
    <property type="entry name" value="ClpP/crotonase"/>
    <property type="match status" value="1"/>
</dbReference>
<dbReference type="InterPro" id="IPR001478">
    <property type="entry name" value="PDZ"/>
</dbReference>
<dbReference type="EC" id="3.4.21.102" evidence="3"/>
<keyword evidence="1" id="KW-0732">Signal</keyword>
<dbReference type="Gene3D" id="3.90.226.10">
    <property type="entry name" value="2-enoyl-CoA Hydratase, Chain A, domain 1"/>
    <property type="match status" value="1"/>
</dbReference>
<name>A0A7W8ACD7_9ACTN</name>
<keyword evidence="3" id="KW-0645">Protease</keyword>
<dbReference type="AlphaFoldDB" id="A0A7W8ACD7"/>
<dbReference type="SMART" id="SM00245">
    <property type="entry name" value="TSPc"/>
    <property type="match status" value="1"/>
</dbReference>
<dbReference type="Gene3D" id="2.30.42.10">
    <property type="match status" value="1"/>
</dbReference>
<dbReference type="SUPFAM" id="SSF50156">
    <property type="entry name" value="PDZ domain-like"/>
    <property type="match status" value="1"/>
</dbReference>